<dbReference type="AlphaFoldDB" id="L8PSF9"/>
<name>L8PSF9_STRVR</name>
<proteinExistence type="predicted"/>
<dbReference type="EMBL" id="AMLP01000004">
    <property type="protein sequence ID" value="ELS58948.1"/>
    <property type="molecule type" value="Genomic_DNA"/>
</dbReference>
<evidence type="ECO:0000313" key="2">
    <source>
        <dbReference type="Proteomes" id="UP000011205"/>
    </source>
</evidence>
<accession>L8PSF9</accession>
<dbReference type="Proteomes" id="UP000011205">
    <property type="component" value="Unassembled WGS sequence"/>
</dbReference>
<comment type="caution">
    <text evidence="1">The sequence shown here is derived from an EMBL/GenBank/DDBJ whole genome shotgun (WGS) entry which is preliminary data.</text>
</comment>
<reference evidence="1 2" key="1">
    <citation type="journal article" date="2013" name="Genome Announc.">
        <title>Draft Genome Sequence of Streptomyces viridochromogenes Strain Tu57, Producer of Avilamycin.</title>
        <authorList>
            <person name="Gruning B.A."/>
            <person name="Erxleben A."/>
            <person name="Hahnlein A."/>
            <person name="Gunther S."/>
        </authorList>
    </citation>
    <scope>NUCLEOTIDE SEQUENCE [LARGE SCALE GENOMIC DNA]</scope>
    <source>
        <strain evidence="1 2">Tue57</strain>
    </source>
</reference>
<evidence type="ECO:0000313" key="1">
    <source>
        <dbReference type="EMBL" id="ELS58948.1"/>
    </source>
</evidence>
<organism evidence="1 2">
    <name type="scientific">Streptomyces viridochromogenes Tue57</name>
    <dbReference type="NCBI Taxonomy" id="1160705"/>
    <lineage>
        <taxon>Bacteria</taxon>
        <taxon>Bacillati</taxon>
        <taxon>Actinomycetota</taxon>
        <taxon>Actinomycetes</taxon>
        <taxon>Kitasatosporales</taxon>
        <taxon>Streptomycetaceae</taxon>
        <taxon>Streptomyces</taxon>
    </lineage>
</organism>
<protein>
    <submittedName>
        <fullName evidence="1">Uncharacterized protein</fullName>
    </submittedName>
</protein>
<gene>
    <name evidence="1" type="ORF">STVIR_0080</name>
</gene>
<sequence length="33" mass="3462">MGSPGQQRGRPTISKIRLIAVTAGHDARSSAEI</sequence>